<evidence type="ECO:0000313" key="1">
    <source>
        <dbReference type="EMBL" id="SIT19842.1"/>
    </source>
</evidence>
<reference evidence="1 2" key="1">
    <citation type="submission" date="2017-01" db="EMBL/GenBank/DDBJ databases">
        <authorList>
            <person name="Mah S.A."/>
            <person name="Swanson W.J."/>
            <person name="Moy G.W."/>
            <person name="Vacquier V.D."/>
        </authorList>
    </citation>
    <scope>NUCLEOTIDE SEQUENCE [LARGE SCALE GENOMIC DNA]</scope>
    <source>
        <strain evidence="1 2">DSM 26375</strain>
    </source>
</reference>
<proteinExistence type="predicted"/>
<name>A0A1N7QAE8_9RHOB</name>
<evidence type="ECO:0000313" key="2">
    <source>
        <dbReference type="Proteomes" id="UP000186141"/>
    </source>
</evidence>
<sequence length="162" mass="17645">MTHPVNPTPEDIAALLEELRTIGCHANGDARCTCGIGQNAADLIQYLMTERDEALRRAERSERNEGCREVADMPGWRAIESAPGVNDGEFLIVGMNDNGPGHPKIWDYAVVWREAGGFGMGVDEDGGSVPPFIEEITHWMALPTPPSGYNAILATQDPKVEE</sequence>
<dbReference type="STRING" id="1086013.SAMN05421774_10842"/>
<keyword evidence="2" id="KW-1185">Reference proteome</keyword>
<dbReference type="Proteomes" id="UP000186141">
    <property type="component" value="Unassembled WGS sequence"/>
</dbReference>
<dbReference type="RefSeq" id="WP_076533508.1">
    <property type="nucleotide sequence ID" value="NZ_BMEH01000008.1"/>
</dbReference>
<evidence type="ECO:0008006" key="3">
    <source>
        <dbReference type="Google" id="ProtNLM"/>
    </source>
</evidence>
<dbReference type="EMBL" id="FTOT01000008">
    <property type="protein sequence ID" value="SIT19842.1"/>
    <property type="molecule type" value="Genomic_DNA"/>
</dbReference>
<dbReference type="AlphaFoldDB" id="A0A1N7QAE8"/>
<protein>
    <recommendedName>
        <fullName evidence="3">DUF551 domain-containing protein</fullName>
    </recommendedName>
</protein>
<gene>
    <name evidence="1" type="ORF">SAMN05421774_10842</name>
</gene>
<organism evidence="1 2">
    <name type="scientific">Gemmobacter megaterium</name>
    <dbReference type="NCBI Taxonomy" id="1086013"/>
    <lineage>
        <taxon>Bacteria</taxon>
        <taxon>Pseudomonadati</taxon>
        <taxon>Pseudomonadota</taxon>
        <taxon>Alphaproteobacteria</taxon>
        <taxon>Rhodobacterales</taxon>
        <taxon>Paracoccaceae</taxon>
        <taxon>Gemmobacter</taxon>
    </lineage>
</organism>
<accession>A0A1N7QAE8</accession>